<keyword evidence="2" id="KW-0732">Signal</keyword>
<name>A0A967ACI2_9FLAO</name>
<comment type="caution">
    <text evidence="3">The sequence shown here is derived from an EMBL/GenBank/DDBJ whole genome shotgun (WGS) entry which is preliminary data.</text>
</comment>
<evidence type="ECO:0000313" key="3">
    <source>
        <dbReference type="EMBL" id="NGZ89576.1"/>
    </source>
</evidence>
<proteinExistence type="predicted"/>
<accession>A0A967ACI2</accession>
<dbReference type="Gene3D" id="4.10.1080.10">
    <property type="entry name" value="TSP type-3 repeat"/>
    <property type="match status" value="1"/>
</dbReference>
<dbReference type="RefSeq" id="WP_166399839.1">
    <property type="nucleotide sequence ID" value="NZ_JAANAS010000039.1"/>
</dbReference>
<evidence type="ECO:0000313" key="4">
    <source>
        <dbReference type="Proteomes" id="UP000643701"/>
    </source>
</evidence>
<sequence length="330" mass="36800">MNKIFFFFGIFLLLSSCNDGDEVVSSFDFDQDTNLNLCTNGNENVLHFINSETNEAISFRFQSSGFDGKFEGLCPPAPIEININNTNEIVYRKLSNSINSDEYFCQQVPPSSPRVEQEFRSTTGGKATLFFGIQSQDDNDGVPPQLEDINGNGNLFDDDTDSDGIPNFLDTDDDNDNVPTAVEIIDEFGNSPNNPDNAFDFVDFDADGVPNYLDEDDDGDGVISRHEDLNAFDELDDDGNPILNPQTAVNEQGVPHYLNPEVTEELVIDLYRPNVITRTFRVQVVFENVSLERADGEQIITFSTLQLGNYQVTSNNEVLPITFEATENCN</sequence>
<dbReference type="InterPro" id="IPR012640">
    <property type="entry name" value="Membr_lipoprot_lipid_attach_CS"/>
</dbReference>
<dbReference type="AlphaFoldDB" id="A0A967ACI2"/>
<evidence type="ECO:0000256" key="2">
    <source>
        <dbReference type="ARBA" id="ARBA00022729"/>
    </source>
</evidence>
<reference evidence="3" key="1">
    <citation type="submission" date="2020-03" db="EMBL/GenBank/DDBJ databases">
        <title>Psychroflexus Maritimus sp. nov., isolate from marine sediment.</title>
        <authorList>
            <person name="Zhong Y.-L."/>
        </authorList>
    </citation>
    <scope>NUCLEOTIDE SEQUENCE</scope>
    <source>
        <strain evidence="3">C1</strain>
    </source>
</reference>
<organism evidence="3 4">
    <name type="scientific">Psychroflexus maritimus</name>
    <dbReference type="NCBI Taxonomy" id="2714865"/>
    <lineage>
        <taxon>Bacteria</taxon>
        <taxon>Pseudomonadati</taxon>
        <taxon>Bacteroidota</taxon>
        <taxon>Flavobacteriia</taxon>
        <taxon>Flavobacteriales</taxon>
        <taxon>Flavobacteriaceae</taxon>
        <taxon>Psychroflexus</taxon>
    </lineage>
</organism>
<gene>
    <name evidence="3" type="ORF">G7034_04845</name>
</gene>
<dbReference type="InterPro" id="IPR028974">
    <property type="entry name" value="TSP_type-3_rpt"/>
</dbReference>
<dbReference type="EMBL" id="JAANAS010000039">
    <property type="protein sequence ID" value="NGZ89576.1"/>
    <property type="molecule type" value="Genomic_DNA"/>
</dbReference>
<dbReference type="Proteomes" id="UP000643701">
    <property type="component" value="Unassembled WGS sequence"/>
</dbReference>
<keyword evidence="4" id="KW-1185">Reference proteome</keyword>
<protein>
    <recommendedName>
        <fullName evidence="1">Type IV secretion system putative lipoprotein virB7</fullName>
    </recommendedName>
</protein>
<dbReference type="PROSITE" id="PS51257">
    <property type="entry name" value="PROKAR_LIPOPROTEIN"/>
    <property type="match status" value="1"/>
</dbReference>
<evidence type="ECO:0000256" key="1">
    <source>
        <dbReference type="ARBA" id="ARBA00017922"/>
    </source>
</evidence>
<dbReference type="GO" id="GO:0005509">
    <property type="term" value="F:calcium ion binding"/>
    <property type="evidence" value="ECO:0007669"/>
    <property type="project" value="InterPro"/>
</dbReference>
<dbReference type="Pfam" id="PF08139">
    <property type="entry name" value="LPAM_1"/>
    <property type="match status" value="1"/>
</dbReference>